<protein>
    <submittedName>
        <fullName evidence="3">RsbT co-antagonist protein RsbR</fullName>
    </submittedName>
</protein>
<evidence type="ECO:0000259" key="2">
    <source>
        <dbReference type="PROSITE" id="PS50801"/>
    </source>
</evidence>
<dbReference type="PROSITE" id="PS50801">
    <property type="entry name" value="STAS"/>
    <property type="match status" value="1"/>
</dbReference>
<keyword evidence="1" id="KW-0597">Phosphoprotein</keyword>
<reference evidence="3 4" key="1">
    <citation type="submission" date="2018-03" db="EMBL/GenBank/DDBJ databases">
        <title>Genomic Encyclopedia of Type Strains, Phase III (KMG-III): the genomes of soil and plant-associated and newly described type strains.</title>
        <authorList>
            <person name="Whitman W."/>
        </authorList>
    </citation>
    <scope>NUCLEOTIDE SEQUENCE [LARGE SCALE GENOMIC DNA]</scope>
    <source>
        <strain evidence="3 4">CGMCC 1.07653</strain>
    </source>
</reference>
<dbReference type="OrthoDB" id="9800154at2"/>
<comment type="caution">
    <text evidence="3">The sequence shown here is derived from an EMBL/GenBank/DDBJ whole genome shotgun (WGS) entry which is preliminary data.</text>
</comment>
<dbReference type="InterPro" id="IPR051932">
    <property type="entry name" value="Bact_StressResp_Reg"/>
</dbReference>
<organism evidence="3 4">
    <name type="scientific">Salsuginibacillus halophilus</name>
    <dbReference type="NCBI Taxonomy" id="517424"/>
    <lineage>
        <taxon>Bacteria</taxon>
        <taxon>Bacillati</taxon>
        <taxon>Bacillota</taxon>
        <taxon>Bacilli</taxon>
        <taxon>Bacillales</taxon>
        <taxon>Bacillaceae</taxon>
        <taxon>Salsuginibacillus</taxon>
    </lineage>
</organism>
<dbReference type="EMBL" id="PYAV01000015">
    <property type="protein sequence ID" value="PSL42439.1"/>
    <property type="molecule type" value="Genomic_DNA"/>
</dbReference>
<evidence type="ECO:0000313" key="4">
    <source>
        <dbReference type="Proteomes" id="UP000242310"/>
    </source>
</evidence>
<dbReference type="PANTHER" id="PTHR33745">
    <property type="entry name" value="RSBT ANTAGONIST PROTEIN RSBS-RELATED"/>
    <property type="match status" value="1"/>
</dbReference>
<evidence type="ECO:0000313" key="3">
    <source>
        <dbReference type="EMBL" id="PSL42439.1"/>
    </source>
</evidence>
<dbReference type="CDD" id="cd07041">
    <property type="entry name" value="STAS_RsbR_RsbS_like"/>
    <property type="match status" value="1"/>
</dbReference>
<dbReference type="SUPFAM" id="SSF52091">
    <property type="entry name" value="SpoIIaa-like"/>
    <property type="match status" value="1"/>
</dbReference>
<accession>A0A2P8H8D3</accession>
<gene>
    <name evidence="3" type="ORF">B0H94_11543</name>
</gene>
<feature type="domain" description="STAS" evidence="2">
    <location>
        <begin position="164"/>
        <end position="275"/>
    </location>
</feature>
<dbReference type="InterPro" id="IPR036513">
    <property type="entry name" value="STAS_dom_sf"/>
</dbReference>
<dbReference type="InterPro" id="IPR002645">
    <property type="entry name" value="STAS_dom"/>
</dbReference>
<name>A0A2P8H8D3_9BACI</name>
<dbReference type="Pfam" id="PF01740">
    <property type="entry name" value="STAS"/>
    <property type="match status" value="1"/>
</dbReference>
<dbReference type="Proteomes" id="UP000242310">
    <property type="component" value="Unassembled WGS sequence"/>
</dbReference>
<keyword evidence="4" id="KW-1185">Reference proteome</keyword>
<dbReference type="Gene3D" id="3.30.750.24">
    <property type="entry name" value="STAS domain"/>
    <property type="match status" value="1"/>
</dbReference>
<sequence length="278" mass="31493">MTENNEIHYAVGTFIKENSETLNTETKNELHTHDPHLYNAFSLQNDDVLGRKGYEFFTAVGNGFQGNCGTEELQTWVKQMTEKLTSAGYTLDQVIHLIPYYRQTIRTAIKDVLKSKDASIETIFEILGFMNEAIDEAFMTISKTFVSSQMQTLDYTRQVLQELSVPLVPVKTDVAVLPIIGDMDHERSHYIQQHTLDRAANMDLNYIIIDLSGMHRINTEFAKHLLNLLQALKLLGIQVSVSGVRPELSQTIVHLGIPMEGIQTYLTLEQALAHDPVR</sequence>
<evidence type="ECO:0000256" key="1">
    <source>
        <dbReference type="ARBA" id="ARBA00022553"/>
    </source>
</evidence>
<dbReference type="PANTHER" id="PTHR33745:SF3">
    <property type="entry name" value="RSBT CO-ANTAGONIST PROTEIN RSBRC"/>
    <property type="match status" value="1"/>
</dbReference>
<dbReference type="AlphaFoldDB" id="A0A2P8H8D3"/>
<dbReference type="RefSeq" id="WP_106589723.1">
    <property type="nucleotide sequence ID" value="NZ_PYAV01000015.1"/>
</dbReference>
<proteinExistence type="predicted"/>